<accession>A0A8J3DJB8</accession>
<keyword evidence="3" id="KW-1003">Cell membrane</keyword>
<keyword evidence="10" id="KW-1185">Reference proteome</keyword>
<keyword evidence="6 7" id="KW-0472">Membrane</keyword>
<gene>
    <name evidence="9" type="ORF">GCM10007047_24180</name>
</gene>
<evidence type="ECO:0000256" key="2">
    <source>
        <dbReference type="ARBA" id="ARBA00022448"/>
    </source>
</evidence>
<evidence type="ECO:0000313" key="10">
    <source>
        <dbReference type="Proteomes" id="UP000642829"/>
    </source>
</evidence>
<feature type="domain" description="ABC3 transporter permease C-terminal" evidence="8">
    <location>
        <begin position="275"/>
        <end position="386"/>
    </location>
</feature>
<keyword evidence="2" id="KW-0813">Transport</keyword>
<comment type="subcellular location">
    <subcellularLocation>
        <location evidence="1">Cell membrane</location>
        <topology evidence="1">Multi-pass membrane protein</topology>
    </subcellularLocation>
</comment>
<sequence>MSLINKLVPLGIPLAWLNLVKEKKRFFAAVAGIIFAVTMMLYQMGLKTAMFTQVVFPHLMLNGDIVIVNPQYEYFGISRGFTEKRLNQAFALPEVEDVAPLYLVNLPIKNPDTLVNRDIFIIGFDPANKPFDDPAIEAQQGMLKIPGNALFDERSHAKFGPIVERLEDGTVTTETNGRATEIVGSFEMGTTFAADGNLLVGKQTFFEIFPGQDPNLAAVGLIMLKEGSDAEKVAETLRAKLPHDVKIMTRAEFIDNEKRYWGERTPIGFVISASMTVAIIVGAVIVYQILYTDVTDHLEEYATLKSIGFKDSYFISLILQESIILSVFGFIPGAALTAGLYYVTRRVAYMPTEFQWDNAGIVLGLTIVMCMLAGALATRKLRHANPADIF</sequence>
<protein>
    <submittedName>
        <fullName evidence="9">ABC transporter</fullName>
    </submittedName>
</protein>
<dbReference type="RefSeq" id="WP_189515523.1">
    <property type="nucleotide sequence ID" value="NZ_BMXG01000015.1"/>
</dbReference>
<dbReference type="Proteomes" id="UP000642829">
    <property type="component" value="Unassembled WGS sequence"/>
</dbReference>
<evidence type="ECO:0000256" key="5">
    <source>
        <dbReference type="ARBA" id="ARBA00022989"/>
    </source>
</evidence>
<reference evidence="9" key="2">
    <citation type="submission" date="2020-09" db="EMBL/GenBank/DDBJ databases">
        <authorList>
            <person name="Sun Q."/>
            <person name="Kim S."/>
        </authorList>
    </citation>
    <scope>NUCLEOTIDE SEQUENCE</scope>
    <source>
        <strain evidence="9">KCTC 12870</strain>
    </source>
</reference>
<feature type="transmembrane region" description="Helical" evidence="7">
    <location>
        <begin position="26"/>
        <end position="42"/>
    </location>
</feature>
<evidence type="ECO:0000313" key="9">
    <source>
        <dbReference type="EMBL" id="GHC06248.1"/>
    </source>
</evidence>
<evidence type="ECO:0000256" key="7">
    <source>
        <dbReference type="SAM" id="Phobius"/>
    </source>
</evidence>
<keyword evidence="5 7" id="KW-1133">Transmembrane helix</keyword>
<dbReference type="InterPro" id="IPR003838">
    <property type="entry name" value="ABC3_permease_C"/>
</dbReference>
<feature type="transmembrane region" description="Helical" evidence="7">
    <location>
        <begin position="323"/>
        <end position="344"/>
    </location>
</feature>
<dbReference type="PANTHER" id="PTHR43738:SF1">
    <property type="entry name" value="HEMIN TRANSPORT SYSTEM PERMEASE PROTEIN HRTB-RELATED"/>
    <property type="match status" value="1"/>
</dbReference>
<dbReference type="Pfam" id="PF02687">
    <property type="entry name" value="FtsX"/>
    <property type="match status" value="1"/>
</dbReference>
<feature type="transmembrane region" description="Helical" evidence="7">
    <location>
        <begin position="356"/>
        <end position="377"/>
    </location>
</feature>
<organism evidence="9 10">
    <name type="scientific">Cerasicoccus arenae</name>
    <dbReference type="NCBI Taxonomy" id="424488"/>
    <lineage>
        <taxon>Bacteria</taxon>
        <taxon>Pseudomonadati</taxon>
        <taxon>Verrucomicrobiota</taxon>
        <taxon>Opitutia</taxon>
        <taxon>Puniceicoccales</taxon>
        <taxon>Cerasicoccaceae</taxon>
        <taxon>Cerasicoccus</taxon>
    </lineage>
</organism>
<reference evidence="9" key="1">
    <citation type="journal article" date="2014" name="Int. J. Syst. Evol. Microbiol.">
        <title>Complete genome sequence of Corynebacterium casei LMG S-19264T (=DSM 44701T), isolated from a smear-ripened cheese.</title>
        <authorList>
            <consortium name="US DOE Joint Genome Institute (JGI-PGF)"/>
            <person name="Walter F."/>
            <person name="Albersmeier A."/>
            <person name="Kalinowski J."/>
            <person name="Ruckert C."/>
        </authorList>
    </citation>
    <scope>NUCLEOTIDE SEQUENCE</scope>
    <source>
        <strain evidence="9">KCTC 12870</strain>
    </source>
</reference>
<evidence type="ECO:0000256" key="4">
    <source>
        <dbReference type="ARBA" id="ARBA00022692"/>
    </source>
</evidence>
<dbReference type="GO" id="GO:0005886">
    <property type="term" value="C:plasma membrane"/>
    <property type="evidence" value="ECO:0007669"/>
    <property type="project" value="UniProtKB-SubCell"/>
</dbReference>
<dbReference type="PANTHER" id="PTHR43738">
    <property type="entry name" value="ABC TRANSPORTER, MEMBRANE PROTEIN"/>
    <property type="match status" value="1"/>
</dbReference>
<name>A0A8J3DJB8_9BACT</name>
<dbReference type="InterPro" id="IPR051125">
    <property type="entry name" value="ABC-4/HrtB_transporter"/>
</dbReference>
<dbReference type="PIRSF" id="PIRSF031773">
    <property type="entry name" value="DevC"/>
    <property type="match status" value="1"/>
</dbReference>
<keyword evidence="4 7" id="KW-0812">Transmembrane</keyword>
<dbReference type="AlphaFoldDB" id="A0A8J3DJB8"/>
<dbReference type="EMBL" id="BMXG01000015">
    <property type="protein sequence ID" value="GHC06248.1"/>
    <property type="molecule type" value="Genomic_DNA"/>
</dbReference>
<evidence type="ECO:0000256" key="6">
    <source>
        <dbReference type="ARBA" id="ARBA00023136"/>
    </source>
</evidence>
<comment type="caution">
    <text evidence="9">The sequence shown here is derived from an EMBL/GenBank/DDBJ whole genome shotgun (WGS) entry which is preliminary data.</text>
</comment>
<dbReference type="InterPro" id="IPR005891">
    <property type="entry name" value="DevC"/>
</dbReference>
<dbReference type="NCBIfam" id="TIGR01185">
    <property type="entry name" value="devC"/>
    <property type="match status" value="1"/>
</dbReference>
<proteinExistence type="predicted"/>
<feature type="transmembrane region" description="Helical" evidence="7">
    <location>
        <begin position="267"/>
        <end position="290"/>
    </location>
</feature>
<evidence type="ECO:0000256" key="1">
    <source>
        <dbReference type="ARBA" id="ARBA00004651"/>
    </source>
</evidence>
<evidence type="ECO:0000259" key="8">
    <source>
        <dbReference type="Pfam" id="PF02687"/>
    </source>
</evidence>
<evidence type="ECO:0000256" key="3">
    <source>
        <dbReference type="ARBA" id="ARBA00022475"/>
    </source>
</evidence>